<feature type="domain" description="Glycosyltransferase 2-like" evidence="1">
    <location>
        <begin position="13"/>
        <end position="159"/>
    </location>
</feature>
<evidence type="ECO:0000259" key="1">
    <source>
        <dbReference type="Pfam" id="PF00535"/>
    </source>
</evidence>
<organism evidence="2 3">
    <name type="scientific">Stenotrophomonas rhizophila</name>
    <dbReference type="NCBI Taxonomy" id="216778"/>
    <lineage>
        <taxon>Bacteria</taxon>
        <taxon>Pseudomonadati</taxon>
        <taxon>Pseudomonadota</taxon>
        <taxon>Gammaproteobacteria</taxon>
        <taxon>Lysobacterales</taxon>
        <taxon>Lysobacteraceae</taxon>
        <taxon>Stenotrophomonas</taxon>
    </lineage>
</organism>
<dbReference type="PANTHER" id="PTHR43179:SF11">
    <property type="entry name" value="GLYCOSYL TRANSFERASE"/>
    <property type="match status" value="1"/>
</dbReference>
<gene>
    <name evidence="2" type="ORF">BCL79_1460</name>
</gene>
<name>A0A498CH26_9GAMM</name>
<dbReference type="Pfam" id="PF00535">
    <property type="entry name" value="Glycos_transf_2"/>
    <property type="match status" value="1"/>
</dbReference>
<sequence>MKTTAIVLHFRTIDRTHACLISLQAAGVKSIIVIDNSEDGGVSLAQLRLRLARSIDDISIFIQPKNNLGFGAAINLALAERGPDDESAVLLINSDARISRSALCAMVETLKRGVAMTAPMIREAGQILPPVRHYHPRLGLILQRSTRGSKPYLTGACLLLTPAVIRSDLFDTGFFFYGEDVELSARLRDEGHELRPTDSACIEHDGSASARKGSLFYEYHLNRAHWLLARKLFPHSSFDRAIAILGRCVTLPCRAVTRSIRGRSAVPIYAAVLATWDTATGQIRRMTPVMTTERN</sequence>
<dbReference type="Gene3D" id="3.90.550.10">
    <property type="entry name" value="Spore Coat Polysaccharide Biosynthesis Protein SpsA, Chain A"/>
    <property type="match status" value="1"/>
</dbReference>
<evidence type="ECO:0000313" key="3">
    <source>
        <dbReference type="Proteomes" id="UP000274786"/>
    </source>
</evidence>
<evidence type="ECO:0000313" key="2">
    <source>
        <dbReference type="EMBL" id="RLK57057.1"/>
    </source>
</evidence>
<protein>
    <submittedName>
        <fullName evidence="2">GT2 family glycosyltransferase</fullName>
    </submittedName>
</protein>
<dbReference type="InterPro" id="IPR001173">
    <property type="entry name" value="Glyco_trans_2-like"/>
</dbReference>
<reference evidence="2 3" key="1">
    <citation type="submission" date="2018-10" db="EMBL/GenBank/DDBJ databases">
        <title>Comparative analysis of microorganisms from saline springs in Andes Mountain Range, Colombia.</title>
        <authorList>
            <person name="Rubin E."/>
        </authorList>
    </citation>
    <scope>NUCLEOTIDE SEQUENCE [LARGE SCALE GENOMIC DNA]</scope>
    <source>
        <strain evidence="2 3">USBA GBX 843</strain>
    </source>
</reference>
<dbReference type="PANTHER" id="PTHR43179">
    <property type="entry name" value="RHAMNOSYLTRANSFERASE WBBL"/>
    <property type="match status" value="1"/>
</dbReference>
<keyword evidence="2" id="KW-0808">Transferase</keyword>
<dbReference type="Proteomes" id="UP000274786">
    <property type="component" value="Unassembled WGS sequence"/>
</dbReference>
<dbReference type="EMBL" id="RCDC01000004">
    <property type="protein sequence ID" value="RLK57057.1"/>
    <property type="molecule type" value="Genomic_DNA"/>
</dbReference>
<dbReference type="GO" id="GO:0016740">
    <property type="term" value="F:transferase activity"/>
    <property type="evidence" value="ECO:0007669"/>
    <property type="project" value="UniProtKB-KW"/>
</dbReference>
<dbReference type="SUPFAM" id="SSF53448">
    <property type="entry name" value="Nucleotide-diphospho-sugar transferases"/>
    <property type="match status" value="1"/>
</dbReference>
<dbReference type="AlphaFoldDB" id="A0A498CH26"/>
<accession>A0A498CH26</accession>
<proteinExistence type="predicted"/>
<comment type="caution">
    <text evidence="2">The sequence shown here is derived from an EMBL/GenBank/DDBJ whole genome shotgun (WGS) entry which is preliminary data.</text>
</comment>
<dbReference type="InterPro" id="IPR029044">
    <property type="entry name" value="Nucleotide-diphossugar_trans"/>
</dbReference>